<gene>
    <name evidence="2" type="ORF">QO231_09810</name>
</gene>
<dbReference type="PANTHER" id="PTHR33993:SF5">
    <property type="entry name" value="GLYOXALASE"/>
    <property type="match status" value="1"/>
</dbReference>
<dbReference type="RefSeq" id="WP_316775607.1">
    <property type="nucleotide sequence ID" value="NZ_JASMWN010000006.1"/>
</dbReference>
<dbReference type="Proteomes" id="UP001255416">
    <property type="component" value="Unassembled WGS sequence"/>
</dbReference>
<dbReference type="PROSITE" id="PS51819">
    <property type="entry name" value="VOC"/>
    <property type="match status" value="1"/>
</dbReference>
<dbReference type="Gene3D" id="3.10.180.10">
    <property type="entry name" value="2,3-Dihydroxybiphenyl 1,2-Dioxygenase, domain 1"/>
    <property type="match status" value="1"/>
</dbReference>
<dbReference type="EMBL" id="JASMWN010000006">
    <property type="protein sequence ID" value="MDU9004147.1"/>
    <property type="molecule type" value="Genomic_DNA"/>
</dbReference>
<accession>A0ABU3VD86</accession>
<dbReference type="SUPFAM" id="SSF54593">
    <property type="entry name" value="Glyoxalase/Bleomycin resistance protein/Dihydroxybiphenyl dioxygenase"/>
    <property type="match status" value="1"/>
</dbReference>
<evidence type="ECO:0000313" key="3">
    <source>
        <dbReference type="Proteomes" id="UP001255416"/>
    </source>
</evidence>
<dbReference type="Pfam" id="PF18029">
    <property type="entry name" value="Glyoxalase_6"/>
    <property type="match status" value="1"/>
</dbReference>
<evidence type="ECO:0000259" key="1">
    <source>
        <dbReference type="PROSITE" id="PS51819"/>
    </source>
</evidence>
<dbReference type="InterPro" id="IPR052164">
    <property type="entry name" value="Anthracycline_SecMetBiosynth"/>
</dbReference>
<feature type="domain" description="VOC" evidence="1">
    <location>
        <begin position="6"/>
        <end position="114"/>
    </location>
</feature>
<dbReference type="InterPro" id="IPR029068">
    <property type="entry name" value="Glyas_Bleomycin-R_OHBP_Dase"/>
</dbReference>
<protein>
    <submittedName>
        <fullName evidence="2">VOC family protein</fullName>
    </submittedName>
</protein>
<name>A0ABU3VD86_9RHOB</name>
<keyword evidence="3" id="KW-1185">Reference proteome</keyword>
<dbReference type="CDD" id="cd06587">
    <property type="entry name" value="VOC"/>
    <property type="match status" value="1"/>
</dbReference>
<comment type="caution">
    <text evidence="2">The sequence shown here is derived from an EMBL/GenBank/DDBJ whole genome shotgun (WGS) entry which is preliminary data.</text>
</comment>
<reference evidence="3" key="1">
    <citation type="submission" date="2023-05" db="EMBL/GenBank/DDBJ databases">
        <title>Sedimentitalea sp. nov. JM2-8.</title>
        <authorList>
            <person name="Huang J."/>
        </authorList>
    </citation>
    <scope>NUCLEOTIDE SEQUENCE [LARGE SCALE GENOMIC DNA]</scope>
    <source>
        <strain evidence="3">KHS03</strain>
    </source>
</reference>
<organism evidence="2 3">
    <name type="scientific">Sedimentitalea todarodis</name>
    <dbReference type="NCBI Taxonomy" id="1631240"/>
    <lineage>
        <taxon>Bacteria</taxon>
        <taxon>Pseudomonadati</taxon>
        <taxon>Pseudomonadota</taxon>
        <taxon>Alphaproteobacteria</taxon>
        <taxon>Rhodobacterales</taxon>
        <taxon>Paracoccaceae</taxon>
        <taxon>Sedimentitalea</taxon>
    </lineage>
</organism>
<evidence type="ECO:0000313" key="2">
    <source>
        <dbReference type="EMBL" id="MDU9004147.1"/>
    </source>
</evidence>
<proteinExistence type="predicted"/>
<dbReference type="InterPro" id="IPR037523">
    <property type="entry name" value="VOC_core"/>
</dbReference>
<dbReference type="InterPro" id="IPR041581">
    <property type="entry name" value="Glyoxalase_6"/>
</dbReference>
<sequence>MAQATGIGGVFLRADDPEKLSSWYSTHLGIDLSQGAWIQAAGPTVFAPFPRDSDYFAQDRQVMLNFRVDDLDGLIAQLSAAGITAETRSEWNSEIGRFARIHDPEGNPIELWEPAGPAAG</sequence>
<dbReference type="PANTHER" id="PTHR33993">
    <property type="entry name" value="GLYOXALASE-RELATED"/>
    <property type="match status" value="1"/>
</dbReference>